<feature type="domain" description="NPHP4 Ig-like" evidence="1">
    <location>
        <begin position="5"/>
        <end position="70"/>
    </location>
</feature>
<dbReference type="EMBL" id="CAJOBH010111967">
    <property type="protein sequence ID" value="CAF4666083.1"/>
    <property type="molecule type" value="Genomic_DNA"/>
</dbReference>
<dbReference type="EMBL" id="CAJOBJ010175743">
    <property type="protein sequence ID" value="CAF4899699.1"/>
    <property type="molecule type" value="Genomic_DNA"/>
</dbReference>
<gene>
    <name evidence="2" type="ORF">BYL167_LOCUS42781</name>
    <name evidence="3" type="ORF">GIL414_LOCUS51772</name>
</gene>
<dbReference type="Proteomes" id="UP000681720">
    <property type="component" value="Unassembled WGS sequence"/>
</dbReference>
<sequence length="76" mass="8937">MLLFFSVVTDAREWRRLKTLFEVFSDTEENMFTNQTGIIDQSGLKYPQIFMRAKESAHIPFKVQTFLAKLPPSEHK</sequence>
<proteinExistence type="predicted"/>
<dbReference type="Proteomes" id="UP000681967">
    <property type="component" value="Unassembled WGS sequence"/>
</dbReference>
<dbReference type="AlphaFoldDB" id="A0A8S3CDU2"/>
<evidence type="ECO:0000313" key="3">
    <source>
        <dbReference type="EMBL" id="CAF4899699.1"/>
    </source>
</evidence>
<accession>A0A8S3CDU2</accession>
<reference evidence="3" key="1">
    <citation type="submission" date="2021-02" db="EMBL/GenBank/DDBJ databases">
        <authorList>
            <person name="Nowell W R."/>
        </authorList>
    </citation>
    <scope>NUCLEOTIDE SEQUENCE</scope>
</reference>
<protein>
    <recommendedName>
        <fullName evidence="1">NPHP4 Ig-like domain-containing protein</fullName>
    </recommendedName>
</protein>
<dbReference type="Pfam" id="PF26190">
    <property type="entry name" value="Ig_NPHP4_1st"/>
    <property type="match status" value="1"/>
</dbReference>
<feature type="non-terminal residue" evidence="3">
    <location>
        <position position="76"/>
    </location>
</feature>
<dbReference type="InterPro" id="IPR058687">
    <property type="entry name" value="Ig_NPHP4_1st"/>
</dbReference>
<evidence type="ECO:0000259" key="1">
    <source>
        <dbReference type="Pfam" id="PF26190"/>
    </source>
</evidence>
<name>A0A8S3CDU2_9BILA</name>
<organism evidence="3 4">
    <name type="scientific">Rotaria magnacalcarata</name>
    <dbReference type="NCBI Taxonomy" id="392030"/>
    <lineage>
        <taxon>Eukaryota</taxon>
        <taxon>Metazoa</taxon>
        <taxon>Spiralia</taxon>
        <taxon>Gnathifera</taxon>
        <taxon>Rotifera</taxon>
        <taxon>Eurotatoria</taxon>
        <taxon>Bdelloidea</taxon>
        <taxon>Philodinida</taxon>
        <taxon>Philodinidae</taxon>
        <taxon>Rotaria</taxon>
    </lineage>
</organism>
<comment type="caution">
    <text evidence="3">The sequence shown here is derived from an EMBL/GenBank/DDBJ whole genome shotgun (WGS) entry which is preliminary data.</text>
</comment>
<evidence type="ECO:0000313" key="4">
    <source>
        <dbReference type="Proteomes" id="UP000681720"/>
    </source>
</evidence>
<evidence type="ECO:0000313" key="2">
    <source>
        <dbReference type="EMBL" id="CAF4666083.1"/>
    </source>
</evidence>